<evidence type="ECO:0000313" key="1">
    <source>
        <dbReference type="EMBL" id="CAE6428498.1"/>
    </source>
</evidence>
<comment type="caution">
    <text evidence="1">The sequence shown here is derived from an EMBL/GenBank/DDBJ whole genome shotgun (WGS) entry which is preliminary data.</text>
</comment>
<organism evidence="1 2">
    <name type="scientific">Rhizoctonia solani</name>
    <dbReference type="NCBI Taxonomy" id="456999"/>
    <lineage>
        <taxon>Eukaryota</taxon>
        <taxon>Fungi</taxon>
        <taxon>Dikarya</taxon>
        <taxon>Basidiomycota</taxon>
        <taxon>Agaricomycotina</taxon>
        <taxon>Agaricomycetes</taxon>
        <taxon>Cantharellales</taxon>
        <taxon>Ceratobasidiaceae</taxon>
        <taxon>Rhizoctonia</taxon>
    </lineage>
</organism>
<sequence length="342" mass="38829">MRIAVQGELSSLFSFLLFSLFFSSSLVSTTFTIRWSIRTYPESRARLMSFWGQSSASSCNPSLAWVMGSGGKGRIIIKFPFTLESGWYREQACTKFRVFQHRKERKGLQHEFVVLVLLDGSMCRVERMGDPNARFDALSPLGTIAHDTAQSFRPSDIGQACLDSSDLVAEVVLPCDFDIMDVLKICRAIHEGEKTRNYTLQIYNCWFFSLAIQVCLTRFVAHWEDQELLGIWLSQVSKAVGLLTTTDRSPQATIPILDRQIFSQIYSILHPQNDGYGESFVNDVKLQFESRVATGLTIVKQVTYRVNNLLWYSTINSSLNDFIEEGSHNAIMHTLRKRSISA</sequence>
<gene>
    <name evidence="1" type="ORF">RDB_LOCUS40866</name>
</gene>
<name>A0A8H2XNB4_9AGAM</name>
<dbReference type="EMBL" id="CAJMWV010001138">
    <property type="protein sequence ID" value="CAE6428498.1"/>
    <property type="molecule type" value="Genomic_DNA"/>
</dbReference>
<evidence type="ECO:0000313" key="2">
    <source>
        <dbReference type="Proteomes" id="UP000663831"/>
    </source>
</evidence>
<reference evidence="1" key="1">
    <citation type="submission" date="2021-01" db="EMBL/GenBank/DDBJ databases">
        <authorList>
            <person name="Kaushik A."/>
        </authorList>
    </citation>
    <scope>NUCLEOTIDE SEQUENCE</scope>
    <source>
        <strain evidence="1">AG3-1AP</strain>
    </source>
</reference>
<accession>A0A8H2XNB4</accession>
<dbReference type="Proteomes" id="UP000663831">
    <property type="component" value="Unassembled WGS sequence"/>
</dbReference>
<protein>
    <submittedName>
        <fullName evidence="1">Uncharacterized protein</fullName>
    </submittedName>
</protein>
<dbReference type="AlphaFoldDB" id="A0A8H2XNB4"/>
<proteinExistence type="predicted"/>